<reference evidence="1 2" key="1">
    <citation type="submission" date="2017-11" db="EMBL/GenBank/DDBJ databases">
        <authorList>
            <person name="Blom J."/>
        </authorList>
    </citation>
    <scope>NUCLEOTIDE SEQUENCE [LARGE SCALE GENOMIC DNA]</scope>
    <source>
        <strain evidence="1 2">CFBP3846</strain>
        <plasmid evidence="2">pp2</plasmid>
    </source>
</reference>
<sequence length="31" mass="3857">MVMRQSFRTTWLSALRRWLCDVHSYAETHFK</sequence>
<geneLocation type="plasmid" evidence="2">
    <name>pp2</name>
</geneLocation>
<organism evidence="1 2">
    <name type="scientific">Pseudomonas syringae pv. avii</name>
    <dbReference type="NCBI Taxonomy" id="663959"/>
    <lineage>
        <taxon>Bacteria</taxon>
        <taxon>Pseudomonadati</taxon>
        <taxon>Pseudomonadota</taxon>
        <taxon>Gammaproteobacteria</taxon>
        <taxon>Pseudomonadales</taxon>
        <taxon>Pseudomonadaceae</taxon>
        <taxon>Pseudomonas</taxon>
        <taxon>Pseudomonas syringae</taxon>
    </lineage>
</organism>
<dbReference type="EMBL" id="LT963404">
    <property type="protein sequence ID" value="SOS30658.1"/>
    <property type="molecule type" value="Genomic_DNA"/>
</dbReference>
<proteinExistence type="predicted"/>
<keyword evidence="2" id="KW-1185">Reference proteome</keyword>
<evidence type="ECO:0008006" key="3">
    <source>
        <dbReference type="Google" id="ProtNLM"/>
    </source>
</evidence>
<name>A0ABY1UGR4_PSESX</name>
<keyword evidence="1" id="KW-0614">Plasmid</keyword>
<protein>
    <recommendedName>
        <fullName evidence="3">Secreted protein</fullName>
    </recommendedName>
</protein>
<evidence type="ECO:0000313" key="2">
    <source>
        <dbReference type="Proteomes" id="UP000239665"/>
    </source>
</evidence>
<evidence type="ECO:0000313" key="1">
    <source>
        <dbReference type="EMBL" id="SOS30658.1"/>
    </source>
</evidence>
<accession>A0ABY1UGR4</accession>
<gene>
    <name evidence="1" type="ORF">CFBP3846_P200068</name>
</gene>
<dbReference type="Proteomes" id="UP000239665">
    <property type="component" value="Plasmid PP2"/>
</dbReference>